<dbReference type="Proteomes" id="UP000243459">
    <property type="component" value="Chromosome 4"/>
</dbReference>
<name>A0A5P1F4H4_ASPOF</name>
<organism evidence="2 3">
    <name type="scientific">Asparagus officinalis</name>
    <name type="common">Garden asparagus</name>
    <dbReference type="NCBI Taxonomy" id="4686"/>
    <lineage>
        <taxon>Eukaryota</taxon>
        <taxon>Viridiplantae</taxon>
        <taxon>Streptophyta</taxon>
        <taxon>Embryophyta</taxon>
        <taxon>Tracheophyta</taxon>
        <taxon>Spermatophyta</taxon>
        <taxon>Magnoliopsida</taxon>
        <taxon>Liliopsida</taxon>
        <taxon>Asparagales</taxon>
        <taxon>Asparagaceae</taxon>
        <taxon>Asparagoideae</taxon>
        <taxon>Asparagus</taxon>
    </lineage>
</organism>
<sequence>MLRVHCLMRLINLELLLTKLEDLRHADLESEMKLFLVPARRNTMWQQECRRRDIEDKESLIAHLDLRHHLLQSDMESVAFSIILGSIPHAEGESILSGLRIQSETIGSDSSYCRDSLRPSRPKIFNRSFRKVQIPFIPPLIKRLNPIVLCLFRLYEGATDATIIVSSEDEEGEKEDVDHAGGSDADTDGAFRDYEEDGSALPPREPVLEVMTPILVGMTPGAVDQWTHLLTSVRARVTASPRPHGSRQVDSPIKPSVPVEGTVVRAEEAPILGEVLVQGEEAPLLGEASL</sequence>
<evidence type="ECO:0000256" key="1">
    <source>
        <dbReference type="SAM" id="MobiDB-lite"/>
    </source>
</evidence>
<proteinExistence type="predicted"/>
<protein>
    <submittedName>
        <fullName evidence="2">Uncharacterized protein</fullName>
    </submittedName>
</protein>
<gene>
    <name evidence="2" type="ORF">A4U43_C04F26860</name>
</gene>
<evidence type="ECO:0000313" key="2">
    <source>
        <dbReference type="EMBL" id="ONK73072.1"/>
    </source>
</evidence>
<accession>A0A5P1F4H4</accession>
<keyword evidence="3" id="KW-1185">Reference proteome</keyword>
<evidence type="ECO:0000313" key="3">
    <source>
        <dbReference type="Proteomes" id="UP000243459"/>
    </source>
</evidence>
<dbReference type="EMBL" id="CM007384">
    <property type="protein sequence ID" value="ONK73072.1"/>
    <property type="molecule type" value="Genomic_DNA"/>
</dbReference>
<reference evidence="3" key="1">
    <citation type="journal article" date="2017" name="Nat. Commun.">
        <title>The asparagus genome sheds light on the origin and evolution of a young Y chromosome.</title>
        <authorList>
            <person name="Harkess A."/>
            <person name="Zhou J."/>
            <person name="Xu C."/>
            <person name="Bowers J.E."/>
            <person name="Van der Hulst R."/>
            <person name="Ayyampalayam S."/>
            <person name="Mercati F."/>
            <person name="Riccardi P."/>
            <person name="McKain M.R."/>
            <person name="Kakrana A."/>
            <person name="Tang H."/>
            <person name="Ray J."/>
            <person name="Groenendijk J."/>
            <person name="Arikit S."/>
            <person name="Mathioni S.M."/>
            <person name="Nakano M."/>
            <person name="Shan H."/>
            <person name="Telgmann-Rauber A."/>
            <person name="Kanno A."/>
            <person name="Yue Z."/>
            <person name="Chen H."/>
            <person name="Li W."/>
            <person name="Chen Y."/>
            <person name="Xu X."/>
            <person name="Zhang Y."/>
            <person name="Luo S."/>
            <person name="Chen H."/>
            <person name="Gao J."/>
            <person name="Mao Z."/>
            <person name="Pires J.C."/>
            <person name="Luo M."/>
            <person name="Kudrna D."/>
            <person name="Wing R.A."/>
            <person name="Meyers B.C."/>
            <person name="Yi K."/>
            <person name="Kong H."/>
            <person name="Lavrijsen P."/>
            <person name="Sunseri F."/>
            <person name="Falavigna A."/>
            <person name="Ye Y."/>
            <person name="Leebens-Mack J.H."/>
            <person name="Chen G."/>
        </authorList>
    </citation>
    <scope>NUCLEOTIDE SEQUENCE [LARGE SCALE GENOMIC DNA]</scope>
    <source>
        <strain evidence="3">cv. DH0086</strain>
    </source>
</reference>
<dbReference type="Gramene" id="ONK73072">
    <property type="protein sequence ID" value="ONK73072"/>
    <property type="gene ID" value="A4U43_C04F26860"/>
</dbReference>
<feature type="region of interest" description="Disordered" evidence="1">
    <location>
        <begin position="166"/>
        <end position="203"/>
    </location>
</feature>
<dbReference type="AlphaFoldDB" id="A0A5P1F4H4"/>